<name>A0A6A6B7R4_9PEZI</name>
<dbReference type="AlphaFoldDB" id="A0A6A6B7R4"/>
<reference evidence="1" key="1">
    <citation type="journal article" date="2020" name="Stud. Mycol.">
        <title>101 Dothideomycetes genomes: a test case for predicting lifestyles and emergence of pathogens.</title>
        <authorList>
            <person name="Haridas S."/>
            <person name="Albert R."/>
            <person name="Binder M."/>
            <person name="Bloem J."/>
            <person name="Labutti K."/>
            <person name="Salamov A."/>
            <person name="Andreopoulos B."/>
            <person name="Baker S."/>
            <person name="Barry K."/>
            <person name="Bills G."/>
            <person name="Bluhm B."/>
            <person name="Cannon C."/>
            <person name="Castanera R."/>
            <person name="Culley D."/>
            <person name="Daum C."/>
            <person name="Ezra D."/>
            <person name="Gonzalez J."/>
            <person name="Henrissat B."/>
            <person name="Kuo A."/>
            <person name="Liang C."/>
            <person name="Lipzen A."/>
            <person name="Lutzoni F."/>
            <person name="Magnuson J."/>
            <person name="Mondo S."/>
            <person name="Nolan M."/>
            <person name="Ohm R."/>
            <person name="Pangilinan J."/>
            <person name="Park H.-J."/>
            <person name="Ramirez L."/>
            <person name="Alfaro M."/>
            <person name="Sun H."/>
            <person name="Tritt A."/>
            <person name="Yoshinaga Y."/>
            <person name="Zwiers L.-H."/>
            <person name="Turgeon B."/>
            <person name="Goodwin S."/>
            <person name="Spatafora J."/>
            <person name="Crous P."/>
            <person name="Grigoriev I."/>
        </authorList>
    </citation>
    <scope>NUCLEOTIDE SEQUENCE</scope>
    <source>
        <strain evidence="1">CBS 121167</strain>
    </source>
</reference>
<keyword evidence="2" id="KW-1185">Reference proteome</keyword>
<dbReference type="Pfam" id="PF06089">
    <property type="entry name" value="Asparaginase_II"/>
    <property type="match status" value="1"/>
</dbReference>
<dbReference type="PANTHER" id="PTHR42110:SF1">
    <property type="entry name" value="L-ASPARAGINASE, PUTATIVE (AFU_ORTHOLOGUE AFUA_3G11890)-RELATED"/>
    <property type="match status" value="1"/>
</dbReference>
<organism evidence="1 2">
    <name type="scientific">Aplosporella prunicola CBS 121167</name>
    <dbReference type="NCBI Taxonomy" id="1176127"/>
    <lineage>
        <taxon>Eukaryota</taxon>
        <taxon>Fungi</taxon>
        <taxon>Dikarya</taxon>
        <taxon>Ascomycota</taxon>
        <taxon>Pezizomycotina</taxon>
        <taxon>Dothideomycetes</taxon>
        <taxon>Dothideomycetes incertae sedis</taxon>
        <taxon>Botryosphaeriales</taxon>
        <taxon>Aplosporellaceae</taxon>
        <taxon>Aplosporella</taxon>
    </lineage>
</organism>
<proteinExistence type="predicted"/>
<dbReference type="OrthoDB" id="2588474at2759"/>
<dbReference type="Proteomes" id="UP000799438">
    <property type="component" value="Unassembled WGS sequence"/>
</dbReference>
<dbReference type="RefSeq" id="XP_033395892.1">
    <property type="nucleotide sequence ID" value="XM_033539160.1"/>
</dbReference>
<dbReference type="GeneID" id="54296656"/>
<dbReference type="EMBL" id="ML995490">
    <property type="protein sequence ID" value="KAF2140179.1"/>
    <property type="molecule type" value="Genomic_DNA"/>
</dbReference>
<gene>
    <name evidence="1" type="ORF">K452DRAFT_273769</name>
</gene>
<evidence type="ECO:0000313" key="1">
    <source>
        <dbReference type="EMBL" id="KAF2140179.1"/>
    </source>
</evidence>
<protein>
    <recommendedName>
        <fullName evidence="3">Asparaginase</fullName>
    </recommendedName>
</protein>
<dbReference type="PANTHER" id="PTHR42110">
    <property type="entry name" value="L-ASPARAGINASE, PUTATIVE (AFU_ORTHOLOGUE AFUA_3G11890)-RELATED"/>
    <property type="match status" value="1"/>
</dbReference>
<accession>A0A6A6B7R4</accession>
<sequence>MTINPYPTDYVTTDRGGIIENRHQIHAAIVSASTGKTLFAVGNPSRTTLARSAAKPAQALAILRTGAFDTYFEPADLALICASHSSEPRHVARAARMLSTLDLPESALRCGGHAPLSDAVNRAWIKADFEPGPLCNNCSGKHVGMLAGTRALGANEAEYHLPGSPMQVAVKRAFEDVCALREGEGQVSWATDGCNLPAPACPLHALARSYARFAGAADAVAAGEAALDAQTRDMARIFNAMARHSELVGGEGRFCTELATAFEGAVVGKLGADACYGVGIRESEATRRLGADGAIGIAVKVEDGSIEILYAAVAEILEQLGIGTPEVRAKFDKFHRLVKVNTAGVVTGRVECGFRVRAV</sequence>
<dbReference type="InterPro" id="IPR010349">
    <property type="entry name" value="Asparaginase_II"/>
</dbReference>
<evidence type="ECO:0008006" key="3">
    <source>
        <dbReference type="Google" id="ProtNLM"/>
    </source>
</evidence>
<evidence type="ECO:0000313" key="2">
    <source>
        <dbReference type="Proteomes" id="UP000799438"/>
    </source>
</evidence>